<comment type="caution">
    <text evidence="3">The sequence shown here is derived from an EMBL/GenBank/DDBJ whole genome shotgun (WGS) entry which is preliminary data.</text>
</comment>
<dbReference type="EMBL" id="QXGE01000611">
    <property type="protein sequence ID" value="KAE9307734.1"/>
    <property type="molecule type" value="Genomic_DNA"/>
</dbReference>
<gene>
    <name evidence="5" type="ORF">PF001_g11478</name>
    <name evidence="4" type="ORF">PF002_g23165</name>
    <name evidence="3" type="ORF">PF006_g11244</name>
    <name evidence="2" type="ORF">PF009_g13360</name>
</gene>
<feature type="compositionally biased region" description="Basic and acidic residues" evidence="1">
    <location>
        <begin position="89"/>
        <end position="98"/>
    </location>
</feature>
<dbReference type="EMBL" id="QXGA01000593">
    <property type="protein sequence ID" value="KAE9143764.1"/>
    <property type="molecule type" value="Genomic_DNA"/>
</dbReference>
<organism evidence="3 9">
    <name type="scientific">Phytophthora fragariae</name>
    <dbReference type="NCBI Taxonomy" id="53985"/>
    <lineage>
        <taxon>Eukaryota</taxon>
        <taxon>Sar</taxon>
        <taxon>Stramenopiles</taxon>
        <taxon>Oomycota</taxon>
        <taxon>Peronosporomycetes</taxon>
        <taxon>Peronosporales</taxon>
        <taxon>Peronosporaceae</taxon>
        <taxon>Phytophthora</taxon>
    </lineage>
</organism>
<dbReference type="EMBL" id="QXGD01001957">
    <property type="protein sequence ID" value="KAE9196011.1"/>
    <property type="molecule type" value="Genomic_DNA"/>
</dbReference>
<dbReference type="Proteomes" id="UP000440732">
    <property type="component" value="Unassembled WGS sequence"/>
</dbReference>
<evidence type="ECO:0000313" key="9">
    <source>
        <dbReference type="Proteomes" id="UP000440732"/>
    </source>
</evidence>
<accession>A0A6A3TZH2</accession>
<dbReference type="Proteomes" id="UP000437068">
    <property type="component" value="Unassembled WGS sequence"/>
</dbReference>
<feature type="compositionally biased region" description="Basic and acidic residues" evidence="1">
    <location>
        <begin position="393"/>
        <end position="414"/>
    </location>
</feature>
<proteinExistence type="predicted"/>
<dbReference type="Proteomes" id="UP000429523">
    <property type="component" value="Unassembled WGS sequence"/>
</dbReference>
<reference evidence="6 7" key="1">
    <citation type="submission" date="2018-08" db="EMBL/GenBank/DDBJ databases">
        <title>Genomic investigation of the strawberry pathogen Phytophthora fragariae indicates pathogenicity is determined by transcriptional variation in three key races.</title>
        <authorList>
            <person name="Adams T.M."/>
            <person name="Armitage A.D."/>
            <person name="Sobczyk M.K."/>
            <person name="Bates H.J."/>
            <person name="Dunwell J.M."/>
            <person name="Nellist C.F."/>
            <person name="Harrison R.J."/>
        </authorList>
    </citation>
    <scope>NUCLEOTIDE SEQUENCE [LARGE SCALE GENOMIC DNA]</scope>
    <source>
        <strain evidence="5 7">A4</strain>
        <strain evidence="4 8">BC-1</strain>
        <strain evidence="3 9">NOV-5</strain>
        <strain evidence="2 6">NOV-9</strain>
    </source>
</reference>
<name>A0A6A3TZH2_9STRA</name>
<feature type="region of interest" description="Disordered" evidence="1">
    <location>
        <begin position="57"/>
        <end position="98"/>
    </location>
</feature>
<evidence type="ECO:0000313" key="3">
    <source>
        <dbReference type="EMBL" id="KAE9143764.1"/>
    </source>
</evidence>
<protein>
    <submittedName>
        <fullName evidence="3">Uncharacterized protein</fullName>
    </submittedName>
</protein>
<evidence type="ECO:0000313" key="7">
    <source>
        <dbReference type="Proteomes" id="UP000437068"/>
    </source>
</evidence>
<evidence type="ECO:0000313" key="5">
    <source>
        <dbReference type="EMBL" id="KAE9307734.1"/>
    </source>
</evidence>
<evidence type="ECO:0000313" key="8">
    <source>
        <dbReference type="Proteomes" id="UP000440367"/>
    </source>
</evidence>
<evidence type="ECO:0000313" key="2">
    <source>
        <dbReference type="EMBL" id="KAE8936730.1"/>
    </source>
</evidence>
<evidence type="ECO:0000256" key="1">
    <source>
        <dbReference type="SAM" id="MobiDB-lite"/>
    </source>
</evidence>
<sequence>MRTTPMAVKITRPLSPIKRGPNSPRKKDRLVQQKYMHQYLLTKKHVNDQDMNLQDVDEARTESQPVQSQRQRPVSTGAVKNETPCTEPNAERKKTESDECKYVGSRPANDAGAPLEIWIAILGGNLVDVAATGHCGWLAGYAALYNVSEGMYEPTVQVIEAANAFKKQVLNGMLATLEEEMRLHMNDLDVELEASGIRSLNGAPVAKRICALANHYVAQRQKSVKAAVPMHFWVRPAHIKAMAIHARETIYVLDVDEHGTTRAQAYAYNSIALHGEDSFDSGTNQTMPTQEAMELLEELVVGGILPPVLVLRWRETGNHFQAITYDADRYDSYVKQLTTLVPRRNAILEKYGRSAMDYIQYDPEGTTKAAARSLKVIRKQAKSQTIAQEMSAEEEHSADESDAKEEVDVTRMAEEALSTNQRMHGNPSEKNRCRNEESSITHTDSQQVDSGTRPPRTVRDGIELEGEAKELREHMVTASEENDVDITNDDTY</sequence>
<feature type="compositionally biased region" description="Polar residues" evidence="1">
    <location>
        <begin position="440"/>
        <end position="450"/>
    </location>
</feature>
<feature type="compositionally biased region" description="Polar residues" evidence="1">
    <location>
        <begin position="62"/>
        <end position="74"/>
    </location>
</feature>
<dbReference type="AlphaFoldDB" id="A0A6A3TZH2"/>
<dbReference type="EMBL" id="QXGF01000693">
    <property type="protein sequence ID" value="KAE8936730.1"/>
    <property type="molecule type" value="Genomic_DNA"/>
</dbReference>
<feature type="region of interest" description="Disordered" evidence="1">
    <location>
        <begin position="385"/>
        <end position="463"/>
    </location>
</feature>
<feature type="region of interest" description="Disordered" evidence="1">
    <location>
        <begin position="1"/>
        <end position="30"/>
    </location>
</feature>
<feature type="compositionally biased region" description="Basic and acidic residues" evidence="1">
    <location>
        <begin position="427"/>
        <end position="439"/>
    </location>
</feature>
<evidence type="ECO:0000313" key="6">
    <source>
        <dbReference type="Proteomes" id="UP000429523"/>
    </source>
</evidence>
<dbReference type="Proteomes" id="UP000440367">
    <property type="component" value="Unassembled WGS sequence"/>
</dbReference>
<evidence type="ECO:0000313" key="4">
    <source>
        <dbReference type="EMBL" id="KAE9196011.1"/>
    </source>
</evidence>